<dbReference type="EMBL" id="QYRT01000046">
    <property type="protein sequence ID" value="TIH31222.1"/>
    <property type="molecule type" value="Genomic_DNA"/>
</dbReference>
<keyword evidence="3" id="KW-1003">Cell membrane</keyword>
<dbReference type="SUPFAM" id="SSF161098">
    <property type="entry name" value="MetI-like"/>
    <property type="match status" value="1"/>
</dbReference>
<keyword evidence="6 7" id="KW-0472">Membrane</keyword>
<feature type="transmembrane region" description="Helical" evidence="7">
    <location>
        <begin position="270"/>
        <end position="292"/>
    </location>
</feature>
<evidence type="ECO:0000256" key="8">
    <source>
        <dbReference type="SAM" id="MobiDB-lite"/>
    </source>
</evidence>
<dbReference type="PANTHER" id="PTHR43744">
    <property type="entry name" value="ABC TRANSPORTER PERMEASE PROTEIN MG189-RELATED-RELATED"/>
    <property type="match status" value="1"/>
</dbReference>
<sequence>MTTARTPSRISARASSSRTRRPASRFSTRNSLAYLFLTALILYFLIPIWWLVVASTKDVGGLFNGTSGALWFDKTFAFIPNLMQLFTYNDGIYIHWLGNSLLYALTGGFGATVLAVLAGYGFAKYNFKGRRLMFSLLLGSVMVPLTALVIPTFILLSNVHMTDTIWAVILPSLLNPFGVYLMSVYTSNAVPDELLDAARVDGAGEIRTFFQVAFPLLRPAFVTVLLLSVVATWNNYFLPLAMLSNSKLFPITVGLGLWEGQASANNSGGVSLWGLIIIGSLVSIIPLVIAFLTLQKYWQGGLAIGSLK</sequence>
<gene>
    <name evidence="10" type="ORF">D4765_16610</name>
</gene>
<keyword evidence="4 7" id="KW-0812">Transmembrane</keyword>
<dbReference type="PROSITE" id="PS50928">
    <property type="entry name" value="ABC_TM1"/>
    <property type="match status" value="1"/>
</dbReference>
<feature type="transmembrane region" description="Helical" evidence="7">
    <location>
        <begin position="31"/>
        <end position="52"/>
    </location>
</feature>
<accession>A0A4T2BL00</accession>
<feature type="transmembrane region" description="Helical" evidence="7">
    <location>
        <begin position="165"/>
        <end position="187"/>
    </location>
</feature>
<dbReference type="InterPro" id="IPR035906">
    <property type="entry name" value="MetI-like_sf"/>
</dbReference>
<name>A0A4T2BL00_9MICO</name>
<comment type="caution">
    <text evidence="10">The sequence shown here is derived from an EMBL/GenBank/DDBJ whole genome shotgun (WGS) entry which is preliminary data.</text>
</comment>
<dbReference type="CDD" id="cd06261">
    <property type="entry name" value="TM_PBP2"/>
    <property type="match status" value="1"/>
</dbReference>
<comment type="similarity">
    <text evidence="7">Belongs to the binding-protein-dependent transport system permease family.</text>
</comment>
<comment type="subcellular location">
    <subcellularLocation>
        <location evidence="1 7">Cell membrane</location>
        <topology evidence="1 7">Multi-pass membrane protein</topology>
    </subcellularLocation>
</comment>
<feature type="transmembrane region" description="Helical" evidence="7">
    <location>
        <begin position="208"/>
        <end position="230"/>
    </location>
</feature>
<evidence type="ECO:0000313" key="10">
    <source>
        <dbReference type="EMBL" id="TIH31222.1"/>
    </source>
</evidence>
<feature type="transmembrane region" description="Helical" evidence="7">
    <location>
        <begin position="101"/>
        <end position="122"/>
    </location>
</feature>
<dbReference type="Proteomes" id="UP000306192">
    <property type="component" value="Unassembled WGS sequence"/>
</dbReference>
<evidence type="ECO:0000256" key="6">
    <source>
        <dbReference type="ARBA" id="ARBA00023136"/>
    </source>
</evidence>
<feature type="transmembrane region" description="Helical" evidence="7">
    <location>
        <begin position="134"/>
        <end position="159"/>
    </location>
</feature>
<keyword evidence="5 7" id="KW-1133">Transmembrane helix</keyword>
<keyword evidence="2 7" id="KW-0813">Transport</keyword>
<keyword evidence="11" id="KW-1185">Reference proteome</keyword>
<evidence type="ECO:0000256" key="1">
    <source>
        <dbReference type="ARBA" id="ARBA00004651"/>
    </source>
</evidence>
<protein>
    <submittedName>
        <fullName evidence="10">Carbohydrate ABC transporter permease</fullName>
    </submittedName>
</protein>
<evidence type="ECO:0000313" key="11">
    <source>
        <dbReference type="Proteomes" id="UP000306192"/>
    </source>
</evidence>
<evidence type="ECO:0000259" key="9">
    <source>
        <dbReference type="PROSITE" id="PS50928"/>
    </source>
</evidence>
<feature type="transmembrane region" description="Helical" evidence="7">
    <location>
        <begin position="236"/>
        <end position="258"/>
    </location>
</feature>
<reference evidence="10 11" key="1">
    <citation type="journal article" date="2019" name="Microorganisms">
        <title>Systematic Affiliation and Genome Analysis of Subtercola vilae DB165(T) with Particular Emphasis on Cold Adaptation of an Isolate from a High-Altitude Cold Volcano Lake.</title>
        <authorList>
            <person name="Villalobos A.S."/>
            <person name="Wiese J."/>
            <person name="Imhoff J.F."/>
            <person name="Dorador C."/>
            <person name="Keller A."/>
            <person name="Hentschel U."/>
        </authorList>
    </citation>
    <scope>NUCLEOTIDE SEQUENCE [LARGE SCALE GENOMIC DNA]</scope>
    <source>
        <strain evidence="10 11">DB165</strain>
    </source>
</reference>
<dbReference type="InterPro" id="IPR000515">
    <property type="entry name" value="MetI-like"/>
</dbReference>
<evidence type="ECO:0000256" key="7">
    <source>
        <dbReference type="RuleBase" id="RU363032"/>
    </source>
</evidence>
<dbReference type="OrthoDB" id="2063054at2"/>
<dbReference type="GO" id="GO:0055085">
    <property type="term" value="P:transmembrane transport"/>
    <property type="evidence" value="ECO:0007669"/>
    <property type="project" value="InterPro"/>
</dbReference>
<evidence type="ECO:0000256" key="2">
    <source>
        <dbReference type="ARBA" id="ARBA00022448"/>
    </source>
</evidence>
<evidence type="ECO:0000256" key="5">
    <source>
        <dbReference type="ARBA" id="ARBA00022989"/>
    </source>
</evidence>
<dbReference type="PANTHER" id="PTHR43744:SF12">
    <property type="entry name" value="ABC TRANSPORTER PERMEASE PROTEIN MG189-RELATED"/>
    <property type="match status" value="1"/>
</dbReference>
<feature type="compositionally biased region" description="Low complexity" evidence="8">
    <location>
        <begin position="1"/>
        <end position="17"/>
    </location>
</feature>
<dbReference type="Gene3D" id="1.10.3720.10">
    <property type="entry name" value="MetI-like"/>
    <property type="match status" value="1"/>
</dbReference>
<dbReference type="AlphaFoldDB" id="A0A4T2BL00"/>
<evidence type="ECO:0000256" key="3">
    <source>
        <dbReference type="ARBA" id="ARBA00022475"/>
    </source>
</evidence>
<organism evidence="10 11">
    <name type="scientific">Subtercola vilae</name>
    <dbReference type="NCBI Taxonomy" id="2056433"/>
    <lineage>
        <taxon>Bacteria</taxon>
        <taxon>Bacillati</taxon>
        <taxon>Actinomycetota</taxon>
        <taxon>Actinomycetes</taxon>
        <taxon>Micrococcales</taxon>
        <taxon>Microbacteriaceae</taxon>
        <taxon>Subtercola</taxon>
    </lineage>
</organism>
<dbReference type="Pfam" id="PF00528">
    <property type="entry name" value="BPD_transp_1"/>
    <property type="match status" value="1"/>
</dbReference>
<feature type="domain" description="ABC transmembrane type-1" evidence="9">
    <location>
        <begin position="97"/>
        <end position="294"/>
    </location>
</feature>
<feature type="region of interest" description="Disordered" evidence="8">
    <location>
        <begin position="1"/>
        <end position="22"/>
    </location>
</feature>
<dbReference type="RefSeq" id="WP_136643429.1">
    <property type="nucleotide sequence ID" value="NZ_QYRT01000046.1"/>
</dbReference>
<proteinExistence type="inferred from homology"/>
<evidence type="ECO:0000256" key="4">
    <source>
        <dbReference type="ARBA" id="ARBA00022692"/>
    </source>
</evidence>
<dbReference type="GO" id="GO:0005886">
    <property type="term" value="C:plasma membrane"/>
    <property type="evidence" value="ECO:0007669"/>
    <property type="project" value="UniProtKB-SubCell"/>
</dbReference>